<sequence>MDLLYLSRMLDPSLEPTVPKGLGGSVSTSLAVELSRNGHEVTLVTLSPDVTAPVEWRIGAVNVLVGSYREQHRARDAFRHERNAVRDLLDSVDTDVVHAHWTYEFGLGALASRHPCLISVHDWAPVILRRLPDPYRLVRLLMQAHCLMKARDLAVVSPYIGERLGRIGRNSAHLLPNGLPSGFFAKGNPLRESPVRRILSVNSDFSPLKNVGTLLRAFRAVRRQLGDAELVLVGNDFQEGGPAESWAHARGLASGTVFAGPLPIEDVLTAMDRADIFVAPTLEESFGMTVLESMARGLPIVAGRSSGAVPWLLDFGTAGELVDVRRSDEIASAIVRMAREPERRLLLGGEALRRARRFAWPGLTHCYEAQYRRIASAHGGRRL</sequence>
<gene>
    <name evidence="4" type="ORF">HNR57_003783</name>
</gene>
<proteinExistence type="predicted"/>
<dbReference type="RefSeq" id="WP_184561138.1">
    <property type="nucleotide sequence ID" value="NZ_BAAARS010000005.1"/>
</dbReference>
<dbReference type="GO" id="GO:0016757">
    <property type="term" value="F:glycosyltransferase activity"/>
    <property type="evidence" value="ECO:0007669"/>
    <property type="project" value="UniProtKB-KW"/>
</dbReference>
<dbReference type="Pfam" id="PF13439">
    <property type="entry name" value="Glyco_transf_4"/>
    <property type="match status" value="1"/>
</dbReference>
<evidence type="ECO:0000256" key="1">
    <source>
        <dbReference type="ARBA" id="ARBA00022676"/>
    </source>
</evidence>
<accession>A0A7W9WGI8</accession>
<dbReference type="Gene3D" id="3.40.50.2000">
    <property type="entry name" value="Glycogen Phosphorylase B"/>
    <property type="match status" value="2"/>
</dbReference>
<evidence type="ECO:0000313" key="4">
    <source>
        <dbReference type="EMBL" id="MBB6077857.1"/>
    </source>
</evidence>
<feature type="domain" description="Glycosyltransferase subfamily 4-like N-terminal" evidence="3">
    <location>
        <begin position="28"/>
        <end position="179"/>
    </location>
</feature>
<dbReference type="EMBL" id="JACHGV010000005">
    <property type="protein sequence ID" value="MBB6077857.1"/>
    <property type="molecule type" value="Genomic_DNA"/>
</dbReference>
<dbReference type="AlphaFoldDB" id="A0A7W9WGI8"/>
<evidence type="ECO:0000259" key="3">
    <source>
        <dbReference type="Pfam" id="PF13439"/>
    </source>
</evidence>
<name>A0A7W9WGI8_9ACTN</name>
<dbReference type="InterPro" id="IPR050194">
    <property type="entry name" value="Glycosyltransferase_grp1"/>
</dbReference>
<dbReference type="Pfam" id="PF13692">
    <property type="entry name" value="Glyco_trans_1_4"/>
    <property type="match status" value="1"/>
</dbReference>
<keyword evidence="2 4" id="KW-0808">Transferase</keyword>
<dbReference type="SUPFAM" id="SSF53756">
    <property type="entry name" value="UDP-Glycosyltransferase/glycogen phosphorylase"/>
    <property type="match status" value="1"/>
</dbReference>
<dbReference type="Proteomes" id="UP000591537">
    <property type="component" value="Unassembled WGS sequence"/>
</dbReference>
<dbReference type="PANTHER" id="PTHR45947:SF3">
    <property type="entry name" value="SULFOQUINOVOSYL TRANSFERASE SQD2"/>
    <property type="match status" value="1"/>
</dbReference>
<comment type="caution">
    <text evidence="4">The sequence shown here is derived from an EMBL/GenBank/DDBJ whole genome shotgun (WGS) entry which is preliminary data.</text>
</comment>
<evidence type="ECO:0000313" key="5">
    <source>
        <dbReference type="Proteomes" id="UP000591537"/>
    </source>
</evidence>
<protein>
    <submittedName>
        <fullName evidence="4">Glycosyltransferase involved in cell wall biosynthesis</fullName>
    </submittedName>
</protein>
<keyword evidence="5" id="KW-1185">Reference proteome</keyword>
<keyword evidence="1" id="KW-0328">Glycosyltransferase</keyword>
<reference evidence="4 5" key="1">
    <citation type="submission" date="2020-08" db="EMBL/GenBank/DDBJ databases">
        <title>Genomic Encyclopedia of Type Strains, Phase IV (KMG-IV): sequencing the most valuable type-strain genomes for metagenomic binning, comparative biology and taxonomic classification.</title>
        <authorList>
            <person name="Goeker M."/>
        </authorList>
    </citation>
    <scope>NUCLEOTIDE SEQUENCE [LARGE SCALE GENOMIC DNA]</scope>
    <source>
        <strain evidence="4 5">DSM 43350</strain>
    </source>
</reference>
<evidence type="ECO:0000256" key="2">
    <source>
        <dbReference type="ARBA" id="ARBA00022679"/>
    </source>
</evidence>
<dbReference type="GO" id="GO:1901137">
    <property type="term" value="P:carbohydrate derivative biosynthetic process"/>
    <property type="evidence" value="ECO:0007669"/>
    <property type="project" value="UniProtKB-ARBA"/>
</dbReference>
<dbReference type="PANTHER" id="PTHR45947">
    <property type="entry name" value="SULFOQUINOVOSYL TRANSFERASE SQD2"/>
    <property type="match status" value="1"/>
</dbReference>
<dbReference type="CDD" id="cd03801">
    <property type="entry name" value="GT4_PimA-like"/>
    <property type="match status" value="1"/>
</dbReference>
<dbReference type="InterPro" id="IPR028098">
    <property type="entry name" value="Glyco_trans_4-like_N"/>
</dbReference>
<organism evidence="4 5">
    <name type="scientific">Streptomyces paradoxus</name>
    <dbReference type="NCBI Taxonomy" id="66375"/>
    <lineage>
        <taxon>Bacteria</taxon>
        <taxon>Bacillati</taxon>
        <taxon>Actinomycetota</taxon>
        <taxon>Actinomycetes</taxon>
        <taxon>Kitasatosporales</taxon>
        <taxon>Streptomycetaceae</taxon>
        <taxon>Streptomyces</taxon>
    </lineage>
</organism>